<dbReference type="SUPFAM" id="SSF158472">
    <property type="entry name" value="HAMP domain-like"/>
    <property type="match status" value="1"/>
</dbReference>
<dbReference type="PROSITE" id="PS50885">
    <property type="entry name" value="HAMP"/>
    <property type="match status" value="1"/>
</dbReference>
<keyword evidence="7" id="KW-0812">Transmembrane</keyword>
<dbReference type="PROSITE" id="PS50109">
    <property type="entry name" value="HIS_KIN"/>
    <property type="match status" value="1"/>
</dbReference>
<organism evidence="10 11">
    <name type="scientific">Pendulispora albinea</name>
    <dbReference type="NCBI Taxonomy" id="2741071"/>
    <lineage>
        <taxon>Bacteria</taxon>
        <taxon>Pseudomonadati</taxon>
        <taxon>Myxococcota</taxon>
        <taxon>Myxococcia</taxon>
        <taxon>Myxococcales</taxon>
        <taxon>Sorangiineae</taxon>
        <taxon>Pendulisporaceae</taxon>
        <taxon>Pendulispora</taxon>
    </lineage>
</organism>
<dbReference type="InterPro" id="IPR004358">
    <property type="entry name" value="Sig_transdc_His_kin-like_C"/>
</dbReference>
<dbReference type="PANTHER" id="PTHR43547">
    <property type="entry name" value="TWO-COMPONENT HISTIDINE KINASE"/>
    <property type="match status" value="1"/>
</dbReference>
<feature type="transmembrane region" description="Helical" evidence="7">
    <location>
        <begin position="153"/>
        <end position="179"/>
    </location>
</feature>
<keyword evidence="4" id="KW-0597">Phosphoprotein</keyword>
<evidence type="ECO:0000313" key="10">
    <source>
        <dbReference type="EMBL" id="WXB18644.1"/>
    </source>
</evidence>
<dbReference type="SMART" id="SM00387">
    <property type="entry name" value="HATPase_c"/>
    <property type="match status" value="1"/>
</dbReference>
<evidence type="ECO:0000256" key="3">
    <source>
        <dbReference type="ARBA" id="ARBA00012438"/>
    </source>
</evidence>
<dbReference type="CDD" id="cd00082">
    <property type="entry name" value="HisKA"/>
    <property type="match status" value="1"/>
</dbReference>
<keyword evidence="7" id="KW-1133">Transmembrane helix</keyword>
<dbReference type="RefSeq" id="WP_394828275.1">
    <property type="nucleotide sequence ID" value="NZ_CP089984.1"/>
</dbReference>
<dbReference type="Gene3D" id="6.10.340.10">
    <property type="match status" value="1"/>
</dbReference>
<comment type="catalytic activity">
    <reaction evidence="1">
        <text>ATP + protein L-histidine = ADP + protein N-phospho-L-histidine.</text>
        <dbReference type="EC" id="2.7.13.3"/>
    </reaction>
</comment>
<comment type="subcellular location">
    <subcellularLocation>
        <location evidence="2">Membrane</location>
    </subcellularLocation>
</comment>
<dbReference type="SUPFAM" id="SSF47384">
    <property type="entry name" value="Homodimeric domain of signal transducing histidine kinase"/>
    <property type="match status" value="1"/>
</dbReference>
<dbReference type="SMART" id="SM00304">
    <property type="entry name" value="HAMP"/>
    <property type="match status" value="1"/>
</dbReference>
<dbReference type="Pfam" id="PF00672">
    <property type="entry name" value="HAMP"/>
    <property type="match status" value="1"/>
</dbReference>
<dbReference type="Proteomes" id="UP001370348">
    <property type="component" value="Chromosome"/>
</dbReference>
<evidence type="ECO:0000256" key="1">
    <source>
        <dbReference type="ARBA" id="ARBA00000085"/>
    </source>
</evidence>
<dbReference type="InterPro" id="IPR003661">
    <property type="entry name" value="HisK_dim/P_dom"/>
</dbReference>
<accession>A0ABZ2M805</accession>
<keyword evidence="6 10" id="KW-0418">Kinase</keyword>
<dbReference type="CDD" id="cd00075">
    <property type="entry name" value="HATPase"/>
    <property type="match status" value="1"/>
</dbReference>
<feature type="transmembrane region" description="Helical" evidence="7">
    <location>
        <begin position="12"/>
        <end position="33"/>
    </location>
</feature>
<evidence type="ECO:0000256" key="6">
    <source>
        <dbReference type="ARBA" id="ARBA00022777"/>
    </source>
</evidence>
<dbReference type="EC" id="2.7.13.3" evidence="3"/>
<dbReference type="CDD" id="cd06225">
    <property type="entry name" value="HAMP"/>
    <property type="match status" value="1"/>
</dbReference>
<protein>
    <recommendedName>
        <fullName evidence="3">histidine kinase</fullName>
        <ecNumber evidence="3">2.7.13.3</ecNumber>
    </recommendedName>
</protein>
<keyword evidence="7" id="KW-0472">Membrane</keyword>
<evidence type="ECO:0000256" key="5">
    <source>
        <dbReference type="ARBA" id="ARBA00022679"/>
    </source>
</evidence>
<dbReference type="InterPro" id="IPR036890">
    <property type="entry name" value="HATPase_C_sf"/>
</dbReference>
<name>A0ABZ2M805_9BACT</name>
<dbReference type="EMBL" id="CP089984">
    <property type="protein sequence ID" value="WXB18644.1"/>
    <property type="molecule type" value="Genomic_DNA"/>
</dbReference>
<evidence type="ECO:0000313" key="11">
    <source>
        <dbReference type="Proteomes" id="UP001370348"/>
    </source>
</evidence>
<dbReference type="Pfam" id="PF02518">
    <property type="entry name" value="HATPase_c"/>
    <property type="match status" value="1"/>
</dbReference>
<dbReference type="Gene3D" id="1.10.287.130">
    <property type="match status" value="1"/>
</dbReference>
<dbReference type="Gene3D" id="3.30.565.10">
    <property type="entry name" value="Histidine kinase-like ATPase, C-terminal domain"/>
    <property type="match status" value="1"/>
</dbReference>
<dbReference type="InterPro" id="IPR003660">
    <property type="entry name" value="HAMP_dom"/>
</dbReference>
<reference evidence="10 11" key="1">
    <citation type="submission" date="2021-12" db="EMBL/GenBank/DDBJ databases">
        <title>Discovery of the Pendulisporaceae a myxobacterial family with distinct sporulation behavior and unique specialized metabolism.</title>
        <authorList>
            <person name="Garcia R."/>
            <person name="Popoff A."/>
            <person name="Bader C.D."/>
            <person name="Loehr J."/>
            <person name="Walesch S."/>
            <person name="Walt C."/>
            <person name="Boldt J."/>
            <person name="Bunk B."/>
            <person name="Haeckl F.J.F.P.J."/>
            <person name="Gunesch A.P."/>
            <person name="Birkelbach J."/>
            <person name="Nuebel U."/>
            <person name="Pietschmann T."/>
            <person name="Bach T."/>
            <person name="Mueller R."/>
        </authorList>
    </citation>
    <scope>NUCLEOTIDE SEQUENCE [LARGE SCALE GENOMIC DNA]</scope>
    <source>
        <strain evidence="10 11">MSr11954</strain>
    </source>
</reference>
<dbReference type="SUPFAM" id="SSF55874">
    <property type="entry name" value="ATPase domain of HSP90 chaperone/DNA topoisomerase II/histidine kinase"/>
    <property type="match status" value="1"/>
</dbReference>
<dbReference type="SMART" id="SM00388">
    <property type="entry name" value="HisKA"/>
    <property type="match status" value="1"/>
</dbReference>
<evidence type="ECO:0000256" key="7">
    <source>
        <dbReference type="SAM" id="Phobius"/>
    </source>
</evidence>
<keyword evidence="5" id="KW-0808">Transferase</keyword>
<dbReference type="GO" id="GO:0016301">
    <property type="term" value="F:kinase activity"/>
    <property type="evidence" value="ECO:0007669"/>
    <property type="project" value="UniProtKB-KW"/>
</dbReference>
<evidence type="ECO:0000256" key="2">
    <source>
        <dbReference type="ARBA" id="ARBA00004370"/>
    </source>
</evidence>
<proteinExistence type="predicted"/>
<dbReference type="PANTHER" id="PTHR43547:SF2">
    <property type="entry name" value="HYBRID SIGNAL TRANSDUCTION HISTIDINE KINASE C"/>
    <property type="match status" value="1"/>
</dbReference>
<keyword evidence="11" id="KW-1185">Reference proteome</keyword>
<feature type="domain" description="HAMP" evidence="9">
    <location>
        <begin position="181"/>
        <end position="233"/>
    </location>
</feature>
<evidence type="ECO:0000259" key="9">
    <source>
        <dbReference type="PROSITE" id="PS50885"/>
    </source>
</evidence>
<dbReference type="PRINTS" id="PR00344">
    <property type="entry name" value="BCTRLSENSOR"/>
</dbReference>
<dbReference type="InterPro" id="IPR005467">
    <property type="entry name" value="His_kinase_dom"/>
</dbReference>
<dbReference type="InterPro" id="IPR036097">
    <property type="entry name" value="HisK_dim/P_sf"/>
</dbReference>
<dbReference type="InterPro" id="IPR003594">
    <property type="entry name" value="HATPase_dom"/>
</dbReference>
<sequence length="483" mass="53766">MQQARFSRRVSRVVFIVLFLGIVAHLMTVGLVFHQRDLLIREWILTIGLRMARVSAEGGLFDAGRLPAEFGDIHGFSIVLYDMEGRAVARSRDDIPILEQLPPYVLREAQGDSPVFPGPSVMWTEHMAILRTRGPSGPVRYVGIFDRWAAHRILLGVALALFSGFLASCLVWFAATLILGRRLRESLHHAELVVRRMASGDLETRLPSYGEDEIGRLAKDFNRMADSVAKHIEELRRERDLRRRSFAAWTHEIATPLTSVLGYLESLCMEDDVDAPTRDRYLATAYERALALKALTDDLRTMSQLDFEGLRLETRVLDLALIARTEVQGFVHEAERRGIGLRSEHEGPAMAMGDGQRLAQVVRNLLSNALRHSPEGSHVVVTVRTETSPSAEAPPTPRMRARLEVRDQGSGIPKEHLAHLGELFYRADASRDRRTGGRGLGLAIARGIVEAHGGKLFISSELGSGTTVRIDLPSHLDISQGHP</sequence>
<gene>
    <name evidence="10" type="ORF">LZC94_15570</name>
</gene>
<feature type="domain" description="Histidine kinase" evidence="8">
    <location>
        <begin position="248"/>
        <end position="476"/>
    </location>
</feature>
<evidence type="ECO:0000256" key="4">
    <source>
        <dbReference type="ARBA" id="ARBA00022553"/>
    </source>
</evidence>
<dbReference type="Pfam" id="PF00512">
    <property type="entry name" value="HisKA"/>
    <property type="match status" value="1"/>
</dbReference>
<evidence type="ECO:0000259" key="8">
    <source>
        <dbReference type="PROSITE" id="PS50109"/>
    </source>
</evidence>